<evidence type="ECO:0000256" key="12">
    <source>
        <dbReference type="ARBA" id="ARBA00044727"/>
    </source>
</evidence>
<evidence type="ECO:0000256" key="9">
    <source>
        <dbReference type="ARBA" id="ARBA00022824"/>
    </source>
</evidence>
<comment type="function">
    <text evidence="12">Dol-P-Glc:Glc(2)Man(9)GlcNAc(2)-PP-Dol alpha-1,2-glucosyltransferase that operates in the biosynthetic pathway of dolichol-linked oligosaccharides, the glycan precursors employed in protein asparagine (N)-glycosylation. The assembly of dolichol-linked oligosaccharides begins on the cytosolic side of the endoplasmic reticulum membrane and finishes in its lumen. The sequential addition of sugars to dolichol pyrophosphate produces dolichol-linked oligosaccharides containing fourteen sugars, including two GlcNAcs, nine mannoses and three glucoses. Once assembled, the oligosaccharide is transferred from the lipid to nascent proteins by oligosaccharyltransferases. In the lumen of the endoplasmic reticulum, adds the third and last glucose residue from dolichyl phosphate glucose (Dol-P-Glc) onto the lipid-linked oligosaccharide intermediate Glc(2)Man(9)GlcNAc(2)-PP-Dol to produce Glc(3)Man(9)GlcNAc(2)-PP-Dol.</text>
</comment>
<comment type="caution">
    <text evidence="15">The sequence shown here is derived from an EMBL/GenBank/DDBJ whole genome shotgun (WGS) entry which is preliminary data.</text>
</comment>
<evidence type="ECO:0000313" key="15">
    <source>
        <dbReference type="EMBL" id="VEL31785.1"/>
    </source>
</evidence>
<keyword evidence="9" id="KW-0256">Endoplasmic reticulum</keyword>
<name>A0A3S5FFH3_9PLAT</name>
<evidence type="ECO:0000313" key="16">
    <source>
        <dbReference type="Proteomes" id="UP000784294"/>
    </source>
</evidence>
<protein>
    <recommendedName>
        <fullName evidence="5">Dol-P-Glc:Glc(2)Man(9)GlcNAc(2)-PP-Dol alpha-1,2-glucosyltransferase</fullName>
        <ecNumber evidence="4">2.4.1.256</ecNumber>
    </recommendedName>
</protein>
<dbReference type="EMBL" id="CAAALY010126476">
    <property type="protein sequence ID" value="VEL31785.1"/>
    <property type="molecule type" value="Genomic_DNA"/>
</dbReference>
<keyword evidence="16" id="KW-1185">Reference proteome</keyword>
<comment type="subcellular location">
    <subcellularLocation>
        <location evidence="1">Endoplasmic reticulum membrane</location>
        <topology evidence="1">Multi-pass membrane protein</topology>
    </subcellularLocation>
</comment>
<reference evidence="15" key="1">
    <citation type="submission" date="2018-11" db="EMBL/GenBank/DDBJ databases">
        <authorList>
            <consortium name="Pathogen Informatics"/>
        </authorList>
    </citation>
    <scope>NUCLEOTIDE SEQUENCE</scope>
</reference>
<evidence type="ECO:0000256" key="14">
    <source>
        <dbReference type="SAM" id="Phobius"/>
    </source>
</evidence>
<evidence type="ECO:0000256" key="11">
    <source>
        <dbReference type="ARBA" id="ARBA00023136"/>
    </source>
</evidence>
<gene>
    <name evidence="15" type="ORF">PXEA_LOCUS25225</name>
</gene>
<comment type="catalytic activity">
    <reaction evidence="13">
        <text>an alpha-D-Glc-(1-&gt;3)-alpha-D-Glc-(1-&gt;3)-alpha-D-Man-(1-&gt;2)-alpha-D-Man-(1-&gt;2)-alpha-D-Man-(1-&gt;3)-[alpha-D-Man-(1-&gt;2)-alpha-D-Man-(1-&gt;3)-[alpha-D-Man-(1-&gt;2)-alpha-D-Man-(1-&gt;6)]-alpha-D-Man-(1-&gt;6)]-beta-D-Man-(1-&gt;4)-beta-D-GlcNAc-(1-&gt;4)-alpha-D-GlcNAc-diphospho-di-trans,poly-cis-dolichol + a di-trans,poly-cis-dolichyl beta-D-glucosyl phosphate = a alpha-D-Glc-(1-&gt;2)-alpha-D-Glc-(1-&gt;3)-alpha-D-Glc-(1-&gt;3)-alpha-D-Man-(1-&gt;2)-alpha-D-Man-(1-&gt;2)-alpha-D-Man-(1-&gt;3)-[alpha-D-Man-(1-&gt;2)-alpha-D-Man-(1-&gt;3)-[alpha-D-Man-(1-&gt;2)-alpha-D-Man-(1-&gt;6)]-alpha-D-Man-(1-&gt;6)]-beta-D-Man-(1-&gt;4)-beta-D-GlcNAc-(1-&gt;4)-alpha-D-GlcNAc-diphospho-di-trans,poly-cis-dolichol + a di-trans,poly-cis-dolichyl phosphate + H(+)</text>
        <dbReference type="Rhea" id="RHEA:29543"/>
        <dbReference type="Rhea" id="RHEA-COMP:19498"/>
        <dbReference type="Rhea" id="RHEA-COMP:19502"/>
        <dbReference type="Rhea" id="RHEA-COMP:19512"/>
        <dbReference type="Rhea" id="RHEA-COMP:19522"/>
        <dbReference type="ChEBI" id="CHEBI:15378"/>
        <dbReference type="ChEBI" id="CHEBI:57525"/>
        <dbReference type="ChEBI" id="CHEBI:57683"/>
        <dbReference type="ChEBI" id="CHEBI:132522"/>
        <dbReference type="ChEBI" id="CHEBI:132523"/>
        <dbReference type="EC" id="2.4.1.256"/>
    </reaction>
    <physiologicalReaction direction="left-to-right" evidence="13">
        <dbReference type="Rhea" id="RHEA:29544"/>
    </physiologicalReaction>
</comment>
<feature type="non-terminal residue" evidence="15">
    <location>
        <position position="62"/>
    </location>
</feature>
<evidence type="ECO:0000256" key="4">
    <source>
        <dbReference type="ARBA" id="ARBA00011967"/>
    </source>
</evidence>
<evidence type="ECO:0000256" key="3">
    <source>
        <dbReference type="ARBA" id="ARBA00010600"/>
    </source>
</evidence>
<dbReference type="AlphaFoldDB" id="A0A3S5FFH3"/>
<dbReference type="OrthoDB" id="4769at2759"/>
<dbReference type="Pfam" id="PF04922">
    <property type="entry name" value="DIE2_ALG10"/>
    <property type="match status" value="1"/>
</dbReference>
<dbReference type="PANTHER" id="PTHR12989">
    <property type="entry name" value="ALPHA-1,2-GLUCOSYLTRANSFERASE ALG10"/>
    <property type="match status" value="1"/>
</dbReference>
<proteinExistence type="inferred from homology"/>
<dbReference type="EC" id="2.4.1.256" evidence="4"/>
<evidence type="ECO:0000256" key="8">
    <source>
        <dbReference type="ARBA" id="ARBA00022692"/>
    </source>
</evidence>
<dbReference type="GO" id="GO:0106073">
    <property type="term" value="F:dolichyl pyrophosphate Glc2Man9GlcNAc2 alpha-1,2-glucosyltransferase activity"/>
    <property type="evidence" value="ECO:0007669"/>
    <property type="project" value="UniProtKB-EC"/>
</dbReference>
<dbReference type="Proteomes" id="UP000784294">
    <property type="component" value="Unassembled WGS sequence"/>
</dbReference>
<keyword evidence="8 14" id="KW-0812">Transmembrane</keyword>
<comment type="pathway">
    <text evidence="2">Protein modification; protein glycosylation.</text>
</comment>
<sequence>MDEYFHLRQTLLFYSGNFSHWDPKITTPPGLYLVVLALLKPFLLFNSGSPTIIHFRGTSLFP</sequence>
<evidence type="ECO:0000256" key="2">
    <source>
        <dbReference type="ARBA" id="ARBA00004922"/>
    </source>
</evidence>
<comment type="similarity">
    <text evidence="3">Belongs to the ALG10 glucosyltransferase family.</text>
</comment>
<dbReference type="InterPro" id="IPR016900">
    <property type="entry name" value="Alg10"/>
</dbReference>
<keyword evidence="10 14" id="KW-1133">Transmembrane helix</keyword>
<evidence type="ECO:0000256" key="5">
    <source>
        <dbReference type="ARBA" id="ARBA00018512"/>
    </source>
</evidence>
<dbReference type="GO" id="GO:0006488">
    <property type="term" value="P:dolichol-linked oligosaccharide biosynthetic process"/>
    <property type="evidence" value="ECO:0007669"/>
    <property type="project" value="InterPro"/>
</dbReference>
<evidence type="ECO:0000256" key="10">
    <source>
        <dbReference type="ARBA" id="ARBA00022989"/>
    </source>
</evidence>
<dbReference type="PANTHER" id="PTHR12989:SF10">
    <property type="entry name" value="DOL-P-GLC:GLC(2)MAN(9)GLCNAC(2)-PP-DOL ALPHA-1,2-GLUCOSYLTRANSFERASE-RELATED"/>
    <property type="match status" value="1"/>
</dbReference>
<feature type="transmembrane region" description="Helical" evidence="14">
    <location>
        <begin position="29"/>
        <end position="46"/>
    </location>
</feature>
<evidence type="ECO:0000256" key="7">
    <source>
        <dbReference type="ARBA" id="ARBA00022679"/>
    </source>
</evidence>
<keyword evidence="11 14" id="KW-0472">Membrane</keyword>
<keyword evidence="7" id="KW-0808">Transferase</keyword>
<evidence type="ECO:0000256" key="6">
    <source>
        <dbReference type="ARBA" id="ARBA00022676"/>
    </source>
</evidence>
<evidence type="ECO:0000256" key="1">
    <source>
        <dbReference type="ARBA" id="ARBA00004477"/>
    </source>
</evidence>
<dbReference type="GO" id="GO:0005789">
    <property type="term" value="C:endoplasmic reticulum membrane"/>
    <property type="evidence" value="ECO:0007669"/>
    <property type="project" value="UniProtKB-SubCell"/>
</dbReference>
<evidence type="ECO:0000256" key="13">
    <source>
        <dbReference type="ARBA" id="ARBA00048064"/>
    </source>
</evidence>
<organism evidence="15 16">
    <name type="scientific">Protopolystoma xenopodis</name>
    <dbReference type="NCBI Taxonomy" id="117903"/>
    <lineage>
        <taxon>Eukaryota</taxon>
        <taxon>Metazoa</taxon>
        <taxon>Spiralia</taxon>
        <taxon>Lophotrochozoa</taxon>
        <taxon>Platyhelminthes</taxon>
        <taxon>Monogenea</taxon>
        <taxon>Polyopisthocotylea</taxon>
        <taxon>Polystomatidea</taxon>
        <taxon>Polystomatidae</taxon>
        <taxon>Protopolystoma</taxon>
    </lineage>
</organism>
<keyword evidence="6" id="KW-0328">Glycosyltransferase</keyword>
<accession>A0A3S5FFH3</accession>